<dbReference type="EMBL" id="JACIJS010000011">
    <property type="protein sequence ID" value="MBB5516961.1"/>
    <property type="molecule type" value="Genomic_DNA"/>
</dbReference>
<accession>A0A840WQH2</accession>
<organism evidence="1 2">
    <name type="scientific">Rubricella aquisinus</name>
    <dbReference type="NCBI Taxonomy" id="2028108"/>
    <lineage>
        <taxon>Bacteria</taxon>
        <taxon>Pseudomonadati</taxon>
        <taxon>Pseudomonadota</taxon>
        <taxon>Alphaproteobacteria</taxon>
        <taxon>Rhodobacterales</taxon>
        <taxon>Paracoccaceae</taxon>
        <taxon>Rubricella</taxon>
    </lineage>
</organism>
<comment type="caution">
    <text evidence="1">The sequence shown here is derived from an EMBL/GenBank/DDBJ whole genome shotgun (WGS) entry which is preliminary data.</text>
</comment>
<dbReference type="RefSeq" id="WP_184012921.1">
    <property type="nucleotide sequence ID" value="NZ_JACIJS010000011.1"/>
</dbReference>
<dbReference type="Proteomes" id="UP000553766">
    <property type="component" value="Unassembled WGS sequence"/>
</dbReference>
<gene>
    <name evidence="1" type="ORF">FHS89_003005</name>
</gene>
<reference evidence="1 2" key="1">
    <citation type="submission" date="2020-08" db="EMBL/GenBank/DDBJ databases">
        <title>Genomic Encyclopedia of Type Strains, Phase IV (KMG-IV): sequencing the most valuable type-strain genomes for metagenomic binning, comparative biology and taxonomic classification.</title>
        <authorList>
            <person name="Goeker M."/>
        </authorList>
    </citation>
    <scope>NUCLEOTIDE SEQUENCE [LARGE SCALE GENOMIC DNA]</scope>
    <source>
        <strain evidence="1 2">DSM 103377</strain>
    </source>
</reference>
<evidence type="ECO:0000313" key="2">
    <source>
        <dbReference type="Proteomes" id="UP000553766"/>
    </source>
</evidence>
<name>A0A840WQH2_9RHOB</name>
<protein>
    <recommendedName>
        <fullName evidence="3">Glycosyl transferase family 2</fullName>
    </recommendedName>
</protein>
<keyword evidence="2" id="KW-1185">Reference proteome</keyword>
<sequence length="285" mass="32717">MQDQPLHSIILGAVSSLPQGPVAILFAEDPSEIAGTIAHHQKLGFDAILLIGDDLGVLPAFDAEVRHLPVLVRNRDHVVEMLNLLIPALAGRWIYWGFNAEYLFFPFCESRSIKDLTAFMEEERRSSVFTSAIDLYAGDLYRATNAVDPSDAYLDRSGYYSFQRYRDGQPLDRQFNIFGGLGWRFEEFVPWERRRIDRVSLFKARSDLTICTDLLLSDDEMNTVSSKWHHNITCAVMSFRVAKSLKRNPGSTFEIANFTWRQSERFSWTSTQLMELGFIEPGQWF</sequence>
<proteinExistence type="predicted"/>
<dbReference type="AlphaFoldDB" id="A0A840WQH2"/>
<evidence type="ECO:0008006" key="3">
    <source>
        <dbReference type="Google" id="ProtNLM"/>
    </source>
</evidence>
<evidence type="ECO:0000313" key="1">
    <source>
        <dbReference type="EMBL" id="MBB5516961.1"/>
    </source>
</evidence>